<comment type="similarity">
    <text evidence="4">In the C-terminal section; belongs to the pectinesterase family.</text>
</comment>
<dbReference type="GO" id="GO:0030599">
    <property type="term" value="F:pectinesterase activity"/>
    <property type="evidence" value="ECO:0007669"/>
    <property type="project" value="UniProtKB-UniRule"/>
</dbReference>
<dbReference type="Pfam" id="PF04043">
    <property type="entry name" value="PMEI"/>
    <property type="match status" value="1"/>
</dbReference>
<dbReference type="GO" id="GO:0004857">
    <property type="term" value="F:enzyme inhibitor activity"/>
    <property type="evidence" value="ECO:0007669"/>
    <property type="project" value="InterPro"/>
</dbReference>
<comment type="caution">
    <text evidence="11">The sequence shown here is derived from an EMBL/GenBank/DDBJ whole genome shotgun (WGS) entry which is preliminary data.</text>
</comment>
<dbReference type="UniPathway" id="UPA00545">
    <property type="reaction ID" value="UER00823"/>
</dbReference>
<protein>
    <recommendedName>
        <fullName evidence="9">Pectinesterase</fullName>
        <ecNumber evidence="9">3.1.1.11</ecNumber>
    </recommendedName>
</protein>
<dbReference type="PROSITE" id="PS00503">
    <property type="entry name" value="PECTINESTERASE_2"/>
    <property type="match status" value="1"/>
</dbReference>
<reference evidence="11 12" key="1">
    <citation type="journal article" date="2020" name="Mol. Plant">
        <title>The Chromosome-Based Rubber Tree Genome Provides New Insights into Spurge Genome Evolution and Rubber Biosynthesis.</title>
        <authorList>
            <person name="Liu J."/>
            <person name="Shi C."/>
            <person name="Shi C.C."/>
            <person name="Li W."/>
            <person name="Zhang Q.J."/>
            <person name="Zhang Y."/>
            <person name="Li K."/>
            <person name="Lu H.F."/>
            <person name="Shi C."/>
            <person name="Zhu S.T."/>
            <person name="Xiao Z.Y."/>
            <person name="Nan H."/>
            <person name="Yue Y."/>
            <person name="Zhu X.G."/>
            <person name="Wu Y."/>
            <person name="Hong X.N."/>
            <person name="Fan G.Y."/>
            <person name="Tong Y."/>
            <person name="Zhang D."/>
            <person name="Mao C.L."/>
            <person name="Liu Y.L."/>
            <person name="Hao S.J."/>
            <person name="Liu W.Q."/>
            <person name="Lv M.Q."/>
            <person name="Zhang H.B."/>
            <person name="Liu Y."/>
            <person name="Hu-Tang G.R."/>
            <person name="Wang J.P."/>
            <person name="Wang J.H."/>
            <person name="Sun Y.H."/>
            <person name="Ni S.B."/>
            <person name="Chen W.B."/>
            <person name="Zhang X.C."/>
            <person name="Jiao Y.N."/>
            <person name="Eichler E.E."/>
            <person name="Li G.H."/>
            <person name="Liu X."/>
            <person name="Gao L.Z."/>
        </authorList>
    </citation>
    <scope>NUCLEOTIDE SEQUENCE [LARGE SCALE GENOMIC DNA]</scope>
    <source>
        <strain evidence="12">cv. GT1</strain>
        <tissue evidence="11">Leaf</tissue>
    </source>
</reference>
<gene>
    <name evidence="11" type="ORF">GH714_004488</name>
</gene>
<name>A0A6A6KXK2_HEVBR</name>
<dbReference type="SUPFAM" id="SSF101148">
    <property type="entry name" value="Plant invertase/pectin methylesterase inhibitor"/>
    <property type="match status" value="1"/>
</dbReference>
<organism evidence="11 12">
    <name type="scientific">Hevea brasiliensis</name>
    <name type="common">Para rubber tree</name>
    <name type="synonym">Siphonia brasiliensis</name>
    <dbReference type="NCBI Taxonomy" id="3981"/>
    <lineage>
        <taxon>Eukaryota</taxon>
        <taxon>Viridiplantae</taxon>
        <taxon>Streptophyta</taxon>
        <taxon>Embryophyta</taxon>
        <taxon>Tracheophyta</taxon>
        <taxon>Spermatophyta</taxon>
        <taxon>Magnoliopsida</taxon>
        <taxon>eudicotyledons</taxon>
        <taxon>Gunneridae</taxon>
        <taxon>Pentapetalae</taxon>
        <taxon>rosids</taxon>
        <taxon>fabids</taxon>
        <taxon>Malpighiales</taxon>
        <taxon>Euphorbiaceae</taxon>
        <taxon>Crotonoideae</taxon>
        <taxon>Micrandreae</taxon>
        <taxon>Hevea</taxon>
    </lineage>
</organism>
<keyword evidence="5" id="KW-0964">Secreted</keyword>
<proteinExistence type="inferred from homology"/>
<sequence>MVKANSSFDPDTKLALEDCKELLDDAVQELQASFALVGEGTLHTMDQRIAELQNWLSAVVTYQQTCQDQFGDPNSQYKTSMKDGMIDAGQLTSNALAIVNALSNILSSFGLKFDFGTDSKNNTQRLLSVGEDGYPMYGDFKTITEALASIPPKNVAPFIVYVKAGIYKDYVSVDKKEALGEGFTARSMAFENTAGPEGHQAVALRVQADKAAFFDCKIHGYQGTLYIQAHRQFFSNCTISGTIDFIFGDASCVIQNSLIVVNRPLNNQFNAVTAQGRSIRHQTTGLVLHNCKIVAEDKLFPDKTSILSYLGSPGRSSQVQSSWNKKLQMPFTQMGGCHGMEICTLTPWSLLSMAIPVREPPPIRGSNGRVSGS</sequence>
<dbReference type="InterPro" id="IPR035513">
    <property type="entry name" value="Invertase/methylesterase_inhib"/>
</dbReference>
<evidence type="ECO:0000256" key="3">
    <source>
        <dbReference type="ARBA" id="ARBA00006027"/>
    </source>
</evidence>
<keyword evidence="7 9" id="KW-0063">Aspartyl esterase</keyword>
<evidence type="ECO:0000256" key="6">
    <source>
        <dbReference type="ARBA" id="ARBA00022801"/>
    </source>
</evidence>
<dbReference type="EMBL" id="JAAGAX010000013">
    <property type="protein sequence ID" value="KAF2293752.1"/>
    <property type="molecule type" value="Genomic_DNA"/>
</dbReference>
<comment type="subcellular location">
    <subcellularLocation>
        <location evidence="1">Secreted</location>
        <location evidence="1">Cell wall</location>
    </subcellularLocation>
</comment>
<dbReference type="Gene3D" id="1.20.140.40">
    <property type="entry name" value="Invertase/pectin methylesterase inhibitor family protein"/>
    <property type="match status" value="1"/>
</dbReference>
<evidence type="ECO:0000256" key="2">
    <source>
        <dbReference type="ARBA" id="ARBA00005184"/>
    </source>
</evidence>
<dbReference type="GO" id="GO:0042545">
    <property type="term" value="P:cell wall modification"/>
    <property type="evidence" value="ECO:0007669"/>
    <property type="project" value="UniProtKB-UniRule"/>
</dbReference>
<dbReference type="InterPro" id="IPR011050">
    <property type="entry name" value="Pectin_lyase_fold/virulence"/>
</dbReference>
<evidence type="ECO:0000313" key="12">
    <source>
        <dbReference type="Proteomes" id="UP000467840"/>
    </source>
</evidence>
<keyword evidence="12" id="KW-1185">Reference proteome</keyword>
<dbReference type="InterPro" id="IPR033131">
    <property type="entry name" value="Pectinesterase_Asp_AS"/>
</dbReference>
<evidence type="ECO:0000256" key="4">
    <source>
        <dbReference type="ARBA" id="ARBA00007786"/>
    </source>
</evidence>
<evidence type="ECO:0000256" key="7">
    <source>
        <dbReference type="ARBA" id="ARBA00023085"/>
    </source>
</evidence>
<comment type="similarity">
    <text evidence="3">In the N-terminal section; belongs to the PMEI family.</text>
</comment>
<dbReference type="CDD" id="cd15798">
    <property type="entry name" value="PMEI-like_3"/>
    <property type="match status" value="1"/>
</dbReference>
<dbReference type="InterPro" id="IPR006501">
    <property type="entry name" value="Pectinesterase_inhib_dom"/>
</dbReference>
<accession>A0A6A6KXK2</accession>
<evidence type="ECO:0000259" key="10">
    <source>
        <dbReference type="SMART" id="SM00856"/>
    </source>
</evidence>
<evidence type="ECO:0000256" key="9">
    <source>
        <dbReference type="RuleBase" id="RU000589"/>
    </source>
</evidence>
<dbReference type="Gene3D" id="2.160.20.10">
    <property type="entry name" value="Single-stranded right-handed beta-helix, Pectin lyase-like"/>
    <property type="match status" value="2"/>
</dbReference>
<dbReference type="InterPro" id="IPR012334">
    <property type="entry name" value="Pectin_lyas_fold"/>
</dbReference>
<keyword evidence="5" id="KW-0134">Cell wall</keyword>
<dbReference type="EC" id="3.1.1.11" evidence="9"/>
<dbReference type="Pfam" id="PF01095">
    <property type="entry name" value="Pectinesterase"/>
    <property type="match status" value="2"/>
</dbReference>
<dbReference type="InterPro" id="IPR000070">
    <property type="entry name" value="Pectinesterase_cat"/>
</dbReference>
<feature type="domain" description="Pectinesterase inhibitor" evidence="10">
    <location>
        <begin position="3"/>
        <end position="98"/>
    </location>
</feature>
<dbReference type="SMART" id="SM00856">
    <property type="entry name" value="PMEI"/>
    <property type="match status" value="1"/>
</dbReference>
<comment type="catalytic activity">
    <reaction evidence="9">
        <text>[(1-&gt;4)-alpha-D-galacturonosyl methyl ester](n) + n H2O = [(1-&gt;4)-alpha-D-galacturonosyl](n) + n methanol + n H(+)</text>
        <dbReference type="Rhea" id="RHEA:22380"/>
        <dbReference type="Rhea" id="RHEA-COMP:14570"/>
        <dbReference type="Rhea" id="RHEA-COMP:14573"/>
        <dbReference type="ChEBI" id="CHEBI:15377"/>
        <dbReference type="ChEBI" id="CHEBI:15378"/>
        <dbReference type="ChEBI" id="CHEBI:17790"/>
        <dbReference type="ChEBI" id="CHEBI:140522"/>
        <dbReference type="ChEBI" id="CHEBI:140523"/>
        <dbReference type="EC" id="3.1.1.11"/>
    </reaction>
</comment>
<dbReference type="PANTHER" id="PTHR31707">
    <property type="entry name" value="PECTINESTERASE"/>
    <property type="match status" value="1"/>
</dbReference>
<dbReference type="AlphaFoldDB" id="A0A6A6KXK2"/>
<feature type="active site" evidence="8">
    <location>
        <position position="244"/>
    </location>
</feature>
<dbReference type="NCBIfam" id="TIGR01614">
    <property type="entry name" value="PME_inhib"/>
    <property type="match status" value="1"/>
</dbReference>
<evidence type="ECO:0000313" key="11">
    <source>
        <dbReference type="EMBL" id="KAF2293752.1"/>
    </source>
</evidence>
<dbReference type="GO" id="GO:0045490">
    <property type="term" value="P:pectin catabolic process"/>
    <property type="evidence" value="ECO:0007669"/>
    <property type="project" value="UniProtKB-UniRule"/>
</dbReference>
<evidence type="ECO:0000256" key="8">
    <source>
        <dbReference type="PROSITE-ProRule" id="PRU10040"/>
    </source>
</evidence>
<evidence type="ECO:0000256" key="1">
    <source>
        <dbReference type="ARBA" id="ARBA00004191"/>
    </source>
</evidence>
<dbReference type="Proteomes" id="UP000467840">
    <property type="component" value="Chromosome 7"/>
</dbReference>
<comment type="pathway">
    <text evidence="2 9">Glycan metabolism; pectin degradation; 2-dehydro-3-deoxy-D-gluconate from pectin: step 1/5.</text>
</comment>
<dbReference type="SUPFAM" id="SSF51126">
    <property type="entry name" value="Pectin lyase-like"/>
    <property type="match status" value="1"/>
</dbReference>
<evidence type="ECO:0000256" key="5">
    <source>
        <dbReference type="ARBA" id="ARBA00022512"/>
    </source>
</evidence>
<keyword evidence="6 9" id="KW-0378">Hydrolase</keyword>